<feature type="region of interest" description="Disordered" evidence="1">
    <location>
        <begin position="119"/>
        <end position="159"/>
    </location>
</feature>
<evidence type="ECO:0000313" key="2">
    <source>
        <dbReference type="EMBL" id="CAE7937941.1"/>
    </source>
</evidence>
<reference evidence="2" key="1">
    <citation type="submission" date="2021-02" db="EMBL/GenBank/DDBJ databases">
        <authorList>
            <person name="Dougan E. K."/>
            <person name="Rhodes N."/>
            <person name="Thang M."/>
            <person name="Chan C."/>
        </authorList>
    </citation>
    <scope>NUCLEOTIDE SEQUENCE</scope>
</reference>
<feature type="non-terminal residue" evidence="2">
    <location>
        <position position="1"/>
    </location>
</feature>
<proteinExistence type="predicted"/>
<sequence>GKTALQNKIAQINAASRLKSKLTQLLQEEMMQEITPNMTIEQMKVKAVQFAYEHTAVSGGDYVGFGRHASMTYRTIKEEYPQYVAWVRATAKEEKETCVQLRRLAMWLEQEAAQPIEEKSTKWTLVEPPEEKPQAKAKSQSGYHGRSSASSATSSVSESVLRDLVTTLHDLKEEVAQLKSGQTEERPRKKERD</sequence>
<feature type="compositionally biased region" description="Low complexity" evidence="1">
    <location>
        <begin position="147"/>
        <end position="159"/>
    </location>
</feature>
<name>A0A813C0V0_9DINO</name>
<accession>A0A813C0V0</accession>
<dbReference type="AlphaFoldDB" id="A0A813C0V0"/>
<keyword evidence="3" id="KW-1185">Reference proteome</keyword>
<evidence type="ECO:0000256" key="1">
    <source>
        <dbReference type="SAM" id="MobiDB-lite"/>
    </source>
</evidence>
<dbReference type="EMBL" id="CAJNJA010085149">
    <property type="protein sequence ID" value="CAE7937941.1"/>
    <property type="molecule type" value="Genomic_DNA"/>
</dbReference>
<evidence type="ECO:0000313" key="3">
    <source>
        <dbReference type="Proteomes" id="UP000601435"/>
    </source>
</evidence>
<organism evidence="2 3">
    <name type="scientific">Symbiodinium necroappetens</name>
    <dbReference type="NCBI Taxonomy" id="1628268"/>
    <lineage>
        <taxon>Eukaryota</taxon>
        <taxon>Sar</taxon>
        <taxon>Alveolata</taxon>
        <taxon>Dinophyceae</taxon>
        <taxon>Suessiales</taxon>
        <taxon>Symbiodiniaceae</taxon>
        <taxon>Symbiodinium</taxon>
    </lineage>
</organism>
<gene>
    <name evidence="2" type="ORF">SNEC2469_LOCUS32953</name>
</gene>
<dbReference type="Proteomes" id="UP000601435">
    <property type="component" value="Unassembled WGS sequence"/>
</dbReference>
<dbReference type="OrthoDB" id="10509334at2759"/>
<feature type="region of interest" description="Disordered" evidence="1">
    <location>
        <begin position="174"/>
        <end position="193"/>
    </location>
</feature>
<comment type="caution">
    <text evidence="2">The sequence shown here is derived from an EMBL/GenBank/DDBJ whole genome shotgun (WGS) entry which is preliminary data.</text>
</comment>
<protein>
    <submittedName>
        <fullName evidence="2">Uncharacterized protein</fullName>
    </submittedName>
</protein>